<dbReference type="InterPro" id="IPR000073">
    <property type="entry name" value="AB_hydrolase_1"/>
</dbReference>
<keyword evidence="3" id="KW-0378">Hydrolase</keyword>
<evidence type="ECO:0000259" key="2">
    <source>
        <dbReference type="Pfam" id="PF12697"/>
    </source>
</evidence>
<gene>
    <name evidence="3" type="ORF">LQG66_28325</name>
</gene>
<dbReference type="SUPFAM" id="SSF53474">
    <property type="entry name" value="alpha/beta-Hydrolases"/>
    <property type="match status" value="1"/>
</dbReference>
<accession>A0ABY3R838</accession>
<dbReference type="Gene3D" id="3.40.50.1820">
    <property type="entry name" value="alpha/beta hydrolase"/>
    <property type="match status" value="1"/>
</dbReference>
<dbReference type="EMBL" id="CP088156">
    <property type="protein sequence ID" value="UFZ03119.1"/>
    <property type="molecule type" value="Genomic_DNA"/>
</dbReference>
<keyword evidence="4" id="KW-1185">Reference proteome</keyword>
<dbReference type="InterPro" id="IPR029058">
    <property type="entry name" value="AB_hydrolase_fold"/>
</dbReference>
<evidence type="ECO:0000313" key="3">
    <source>
        <dbReference type="EMBL" id="UFZ03119.1"/>
    </source>
</evidence>
<evidence type="ECO:0000313" key="4">
    <source>
        <dbReference type="Proteomes" id="UP001431010"/>
    </source>
</evidence>
<dbReference type="PANTHER" id="PTHR43194">
    <property type="entry name" value="HYDROLASE ALPHA/BETA FOLD FAMILY"/>
    <property type="match status" value="1"/>
</dbReference>
<dbReference type="InterPro" id="IPR050228">
    <property type="entry name" value="Carboxylesterase_BioH"/>
</dbReference>
<sequence>MRRISLIATGSWLLAFASLALAQAPVRLPTVAAERAFFYVGGRYVGEPGKELMRGQMYVEYLAPKTITQKYPLVLIHGAMQTATNWMMTPDGREGWAEYFLEQGYAVYLVDQPARGRSAWHPNVDGALRNFTASQLERQFTASERFNQWPQATKHTQWPGSGEGKGRMGDPIFDAFYATQVDSLASDEETQSLMQSAGAALLDRIGPAILLTHSQAGPLGWAIAEARPALVKAIVAVEPSGPPFENAVTSTNKARAWGVTDIPMTYDPPISAASELRTVKQPQPDAPDLTACILQAEPARKLKNLMGRPTLVVTAEASYHAVYDQCTAGYLEQAGVSVQTMRLGDRGIHGNGHMVMLELNNLDIAAALAAWLRENVK</sequence>
<proteinExistence type="predicted"/>
<feature type="domain" description="AB hydrolase-1" evidence="2">
    <location>
        <begin position="73"/>
        <end position="358"/>
    </location>
</feature>
<dbReference type="CDD" id="cd12809">
    <property type="entry name" value="Esterase_713_like-2"/>
    <property type="match status" value="1"/>
</dbReference>
<feature type="signal peptide" evidence="1">
    <location>
        <begin position="1"/>
        <end position="22"/>
    </location>
</feature>
<evidence type="ECO:0000256" key="1">
    <source>
        <dbReference type="SAM" id="SignalP"/>
    </source>
</evidence>
<dbReference type="GO" id="GO:0016787">
    <property type="term" value="F:hydrolase activity"/>
    <property type="evidence" value="ECO:0007669"/>
    <property type="project" value="UniProtKB-KW"/>
</dbReference>
<feature type="chain" id="PRO_5045582285" evidence="1">
    <location>
        <begin position="23"/>
        <end position="377"/>
    </location>
</feature>
<dbReference type="Proteomes" id="UP001431010">
    <property type="component" value="Chromosome"/>
</dbReference>
<dbReference type="Pfam" id="PF12697">
    <property type="entry name" value="Abhydrolase_6"/>
    <property type="match status" value="1"/>
</dbReference>
<protein>
    <submittedName>
        <fullName evidence="3">Alpha/beta fold hydrolase</fullName>
    </submittedName>
</protein>
<name>A0ABY3R838_9BRAD</name>
<dbReference type="PANTHER" id="PTHR43194:SF4">
    <property type="entry name" value="AB HYDROLASE-1 DOMAIN-CONTAINING PROTEIN"/>
    <property type="match status" value="1"/>
</dbReference>
<dbReference type="RefSeq" id="WP_231319143.1">
    <property type="nucleotide sequence ID" value="NZ_CP088156.1"/>
</dbReference>
<organism evidence="3 4">
    <name type="scientific">Bradyrhizobium ontarionense</name>
    <dbReference type="NCBI Taxonomy" id="2898149"/>
    <lineage>
        <taxon>Bacteria</taxon>
        <taxon>Pseudomonadati</taxon>
        <taxon>Pseudomonadota</taxon>
        <taxon>Alphaproteobacteria</taxon>
        <taxon>Hyphomicrobiales</taxon>
        <taxon>Nitrobacteraceae</taxon>
        <taxon>Bradyrhizobium</taxon>
    </lineage>
</organism>
<keyword evidence="1" id="KW-0732">Signal</keyword>
<reference evidence="3" key="1">
    <citation type="journal article" date="2024" name="Antonie Van Leeuwenhoek">
        <title>Bradyrhizobium ontarionense sp. nov., a novel bacterial symbiont isolated from Aeschynomene indica (Indian jointvetch), harbours photosynthesis, nitrogen fixation and nitrous oxide (N2O) reductase genes.</title>
        <authorList>
            <person name="Bromfield E.S.P."/>
            <person name="Cloutier S."/>
        </authorList>
    </citation>
    <scope>NUCLEOTIDE SEQUENCE</scope>
    <source>
        <strain evidence="3">A19</strain>
    </source>
</reference>